<keyword evidence="8 13" id="KW-1133">Transmembrane helix</keyword>
<keyword evidence="15" id="KW-1185">Reference proteome</keyword>
<evidence type="ECO:0000256" key="9">
    <source>
        <dbReference type="ARBA" id="ARBA00023002"/>
    </source>
</evidence>
<evidence type="ECO:0000256" key="1">
    <source>
        <dbReference type="ARBA" id="ARBA00001971"/>
    </source>
</evidence>
<proteinExistence type="inferred from homology"/>
<feature type="transmembrane region" description="Helical" evidence="13">
    <location>
        <begin position="317"/>
        <end position="340"/>
    </location>
</feature>
<evidence type="ECO:0000256" key="2">
    <source>
        <dbReference type="ARBA" id="ARBA00004370"/>
    </source>
</evidence>
<keyword evidence="9" id="KW-0560">Oxidoreductase</keyword>
<dbReference type="OrthoDB" id="6692864at2759"/>
<name>A0A166P9N5_9AGAM</name>
<evidence type="ECO:0000256" key="3">
    <source>
        <dbReference type="ARBA" id="ARBA00004721"/>
    </source>
</evidence>
<dbReference type="GO" id="GO:0016705">
    <property type="term" value="F:oxidoreductase activity, acting on paired donors, with incorporation or reduction of molecular oxygen"/>
    <property type="evidence" value="ECO:0007669"/>
    <property type="project" value="InterPro"/>
</dbReference>
<evidence type="ECO:0000256" key="11">
    <source>
        <dbReference type="ARBA" id="ARBA00023033"/>
    </source>
</evidence>
<dbReference type="Proteomes" id="UP000076532">
    <property type="component" value="Unassembled WGS sequence"/>
</dbReference>
<keyword evidence="12 13" id="KW-0472">Membrane</keyword>
<dbReference type="SUPFAM" id="SSF48264">
    <property type="entry name" value="Cytochrome P450"/>
    <property type="match status" value="1"/>
</dbReference>
<dbReference type="InterPro" id="IPR036396">
    <property type="entry name" value="Cyt_P450_sf"/>
</dbReference>
<feature type="transmembrane region" description="Helical" evidence="13">
    <location>
        <begin position="44"/>
        <end position="63"/>
    </location>
</feature>
<evidence type="ECO:0000313" key="14">
    <source>
        <dbReference type="EMBL" id="KZP25868.1"/>
    </source>
</evidence>
<comment type="subcellular location">
    <subcellularLocation>
        <location evidence="2">Membrane</location>
    </subcellularLocation>
</comment>
<gene>
    <name evidence="14" type="ORF">FIBSPDRAFT_887827</name>
</gene>
<evidence type="ECO:0000256" key="7">
    <source>
        <dbReference type="ARBA" id="ARBA00022723"/>
    </source>
</evidence>
<sequence length="512" mass="58241">MTAVLETYDAWLKSLRLLDSLVRVLTTSLVVYQIFKHYEPNAPLPVSILLLLLPIVLIPLVALHTPNNPLAIPRTFVVDWASIITYVSAYRLSPFHPLANYPGPVMGKLSKLTLTWEINNSLPKGFFWYIRYPAGALDSLISFGDIAQHKARRHLWDRAFSAASVKGYDELIIKRTRELCAAFAKRSGQVVDFLAWMSYFAHSSSHLANPFHFLLFSFGVGFKVIETWSDETGHLGASRWNEHSFNYQGLVPGISGPPEEFLNIAEEMVARRVQRGSVRKGLFYYLYVWLTDTQFPQTDEEGLEPTNVTMPVVFLDGGLAIIAGSDTIFITLSILGYFLLVHSEHFQRLRAEIDQFFPDRADPTEFTQMAGMRLLNLNACMTHDVAAFNPFSYGPMGCVGKNLAMLKLRAVACALARQFDFGWPEGFKVGEWERRRGNSFVTFDKMCFDRIQTRLRDKYGALFWFKVARDASVQVARYLCTSFTSYDHLFDLTPEIFPCLLAKTHLRGFDDI</sequence>
<dbReference type="AlphaFoldDB" id="A0A166P9N5"/>
<dbReference type="GO" id="GO:0016020">
    <property type="term" value="C:membrane"/>
    <property type="evidence" value="ECO:0007669"/>
    <property type="project" value="UniProtKB-SubCell"/>
</dbReference>
<evidence type="ECO:0000256" key="4">
    <source>
        <dbReference type="ARBA" id="ARBA00010617"/>
    </source>
</evidence>
<dbReference type="PANTHER" id="PTHR24305:SF166">
    <property type="entry name" value="CYTOCHROME P450 12A4, MITOCHONDRIAL-RELATED"/>
    <property type="match status" value="1"/>
</dbReference>
<protein>
    <submittedName>
        <fullName evidence="14">Cytochrome P450</fullName>
    </submittedName>
</protein>
<comment type="pathway">
    <text evidence="3">Secondary metabolite biosynthesis; terpenoid biosynthesis.</text>
</comment>
<dbReference type="GO" id="GO:0020037">
    <property type="term" value="F:heme binding"/>
    <property type="evidence" value="ECO:0007669"/>
    <property type="project" value="InterPro"/>
</dbReference>
<dbReference type="STRING" id="436010.A0A166P9N5"/>
<dbReference type="GO" id="GO:0005506">
    <property type="term" value="F:iron ion binding"/>
    <property type="evidence" value="ECO:0007669"/>
    <property type="project" value="InterPro"/>
</dbReference>
<evidence type="ECO:0000256" key="13">
    <source>
        <dbReference type="SAM" id="Phobius"/>
    </source>
</evidence>
<evidence type="ECO:0000313" key="15">
    <source>
        <dbReference type="Proteomes" id="UP000076532"/>
    </source>
</evidence>
<dbReference type="Gene3D" id="1.10.630.10">
    <property type="entry name" value="Cytochrome P450"/>
    <property type="match status" value="2"/>
</dbReference>
<dbReference type="InterPro" id="IPR050121">
    <property type="entry name" value="Cytochrome_P450_monoxygenase"/>
</dbReference>
<evidence type="ECO:0000256" key="12">
    <source>
        <dbReference type="ARBA" id="ARBA00023136"/>
    </source>
</evidence>
<keyword evidence="10" id="KW-0408">Iron</keyword>
<keyword evidence="7" id="KW-0479">Metal-binding</keyword>
<comment type="cofactor">
    <cofactor evidence="1">
        <name>heme</name>
        <dbReference type="ChEBI" id="CHEBI:30413"/>
    </cofactor>
</comment>
<dbReference type="PANTHER" id="PTHR24305">
    <property type="entry name" value="CYTOCHROME P450"/>
    <property type="match status" value="1"/>
</dbReference>
<comment type="similarity">
    <text evidence="4">Belongs to the cytochrome P450 family.</text>
</comment>
<evidence type="ECO:0000256" key="8">
    <source>
        <dbReference type="ARBA" id="ARBA00022989"/>
    </source>
</evidence>
<reference evidence="14 15" key="1">
    <citation type="journal article" date="2016" name="Mol. Biol. Evol.">
        <title>Comparative Genomics of Early-Diverging Mushroom-Forming Fungi Provides Insights into the Origins of Lignocellulose Decay Capabilities.</title>
        <authorList>
            <person name="Nagy L.G."/>
            <person name="Riley R."/>
            <person name="Tritt A."/>
            <person name="Adam C."/>
            <person name="Daum C."/>
            <person name="Floudas D."/>
            <person name="Sun H."/>
            <person name="Yadav J.S."/>
            <person name="Pangilinan J."/>
            <person name="Larsson K.H."/>
            <person name="Matsuura K."/>
            <person name="Barry K."/>
            <person name="Labutti K."/>
            <person name="Kuo R."/>
            <person name="Ohm R.A."/>
            <person name="Bhattacharya S.S."/>
            <person name="Shirouzu T."/>
            <person name="Yoshinaga Y."/>
            <person name="Martin F.M."/>
            <person name="Grigoriev I.V."/>
            <person name="Hibbett D.S."/>
        </authorList>
    </citation>
    <scope>NUCLEOTIDE SEQUENCE [LARGE SCALE GENOMIC DNA]</scope>
    <source>
        <strain evidence="14 15">CBS 109695</strain>
    </source>
</reference>
<evidence type="ECO:0000256" key="6">
    <source>
        <dbReference type="ARBA" id="ARBA00022692"/>
    </source>
</evidence>
<keyword evidence="5" id="KW-0349">Heme</keyword>
<accession>A0A166P9N5</accession>
<keyword evidence="6 13" id="KW-0812">Transmembrane</keyword>
<dbReference type="EMBL" id="KV417518">
    <property type="protein sequence ID" value="KZP25868.1"/>
    <property type="molecule type" value="Genomic_DNA"/>
</dbReference>
<evidence type="ECO:0000256" key="5">
    <source>
        <dbReference type="ARBA" id="ARBA00022617"/>
    </source>
</evidence>
<evidence type="ECO:0000256" key="10">
    <source>
        <dbReference type="ARBA" id="ARBA00023004"/>
    </source>
</evidence>
<organism evidence="14 15">
    <name type="scientific">Athelia psychrophila</name>
    <dbReference type="NCBI Taxonomy" id="1759441"/>
    <lineage>
        <taxon>Eukaryota</taxon>
        <taxon>Fungi</taxon>
        <taxon>Dikarya</taxon>
        <taxon>Basidiomycota</taxon>
        <taxon>Agaricomycotina</taxon>
        <taxon>Agaricomycetes</taxon>
        <taxon>Agaricomycetidae</taxon>
        <taxon>Atheliales</taxon>
        <taxon>Atheliaceae</taxon>
        <taxon>Athelia</taxon>
    </lineage>
</organism>
<keyword evidence="11" id="KW-0503">Monooxygenase</keyword>
<dbReference type="GO" id="GO:0004497">
    <property type="term" value="F:monooxygenase activity"/>
    <property type="evidence" value="ECO:0007669"/>
    <property type="project" value="UniProtKB-KW"/>
</dbReference>